<dbReference type="SUPFAM" id="SSF56784">
    <property type="entry name" value="HAD-like"/>
    <property type="match status" value="1"/>
</dbReference>
<keyword evidence="3" id="KW-1185">Reference proteome</keyword>
<dbReference type="PANTHER" id="PTHR16504">
    <property type="entry name" value="5'(3')-DEOXYRIBONUCLEOTIDASE"/>
    <property type="match status" value="1"/>
</dbReference>
<accession>K4IBW0</accession>
<dbReference type="Proteomes" id="UP000008514">
    <property type="component" value="Chromosome"/>
</dbReference>
<dbReference type="KEGG" id="ptq:P700755_000943"/>
<dbReference type="HOGENOM" id="CLU_100259_0_0_10"/>
<dbReference type="SFLD" id="SFLDS00003">
    <property type="entry name" value="Haloacid_Dehalogenase"/>
    <property type="match status" value="1"/>
</dbReference>
<evidence type="ECO:0000313" key="2">
    <source>
        <dbReference type="EMBL" id="AFU67919.1"/>
    </source>
</evidence>
<dbReference type="SFLD" id="SFLDG01145">
    <property type="entry name" value="C1.2.1"/>
    <property type="match status" value="1"/>
</dbReference>
<dbReference type="PANTHER" id="PTHR16504:SF4">
    <property type="entry name" value="5'(3')-DEOXYRIBONUCLEOTIDASE"/>
    <property type="match status" value="1"/>
</dbReference>
<protein>
    <submittedName>
        <fullName evidence="2">5'(3')-deoxyribonucleotidase</fullName>
    </submittedName>
</protein>
<proteinExistence type="inferred from homology"/>
<dbReference type="AlphaFoldDB" id="K4IBW0"/>
<dbReference type="InterPro" id="IPR010708">
    <property type="entry name" value="5'(3')-deoxyribonucleotidase"/>
</dbReference>
<dbReference type="Gene3D" id="3.40.50.1000">
    <property type="entry name" value="HAD superfamily/HAD-like"/>
    <property type="match status" value="1"/>
</dbReference>
<dbReference type="GO" id="GO:0008253">
    <property type="term" value="F:5'-nucleotidase activity"/>
    <property type="evidence" value="ECO:0007669"/>
    <property type="project" value="InterPro"/>
</dbReference>
<dbReference type="GO" id="GO:0009223">
    <property type="term" value="P:pyrimidine deoxyribonucleotide catabolic process"/>
    <property type="evidence" value="ECO:0007669"/>
    <property type="project" value="TreeGrafter"/>
</dbReference>
<reference evidence="2" key="1">
    <citation type="submission" date="2006-03" db="EMBL/GenBank/DDBJ databases">
        <authorList>
            <person name="Bowman J."/>
            <person name="Ferriera S."/>
            <person name="Johnson J."/>
            <person name="Kravitz S."/>
            <person name="Halpern A."/>
            <person name="Remington K."/>
            <person name="Beeson K."/>
            <person name="Tran B."/>
            <person name="Rogers Y.-H."/>
            <person name="Friedman R."/>
            <person name="Venter J.C."/>
        </authorList>
    </citation>
    <scope>NUCLEOTIDE SEQUENCE [LARGE SCALE GENOMIC DNA]</scope>
    <source>
        <strain evidence="2">ATCC 700755</strain>
    </source>
</reference>
<dbReference type="OrthoDB" id="278110at2"/>
<dbReference type="eggNOG" id="COG4502">
    <property type="taxonomic scope" value="Bacteria"/>
</dbReference>
<name>K4IBW0_PSYTT</name>
<evidence type="ECO:0000256" key="1">
    <source>
        <dbReference type="ARBA" id="ARBA00009589"/>
    </source>
</evidence>
<evidence type="ECO:0000313" key="3">
    <source>
        <dbReference type="Proteomes" id="UP000008514"/>
    </source>
</evidence>
<reference evidence="2" key="2">
    <citation type="submission" date="2012-09" db="EMBL/GenBank/DDBJ databases">
        <title>The complete sequence of Psychroflexus torquis an extreme psychrophile from sea-ice that is stimulated by light.</title>
        <authorList>
            <person name="Feng S."/>
            <person name="Powell S.M."/>
            <person name="Bowman J.P."/>
        </authorList>
    </citation>
    <scope>NUCLEOTIDE SEQUENCE [LARGE SCALE GENOMIC DNA]</scope>
    <source>
        <strain evidence="2">ATCC 700755</strain>
    </source>
</reference>
<sequence length="158" mass="18489">MEKPIVFIDMDGVLADLGAGAKASPLFQEDQYKNDPDDIPDIFENLPPIKDAIEAVNKLHDTKRFDLFILTTAPWDNPSAWMHKRTWIEKHFGDKFYQKIIITHRKDLLIGDYLIDDRTARGASEFKGKHIHFGWDYVNQKDNEYPNWESVLEFFDCN</sequence>
<gene>
    <name evidence="2" type="ordered locus">P700755_000943</name>
</gene>
<comment type="similarity">
    <text evidence="1">Belongs to the 5'(3')-deoxyribonucleotidase family.</text>
</comment>
<dbReference type="InterPro" id="IPR036412">
    <property type="entry name" value="HAD-like_sf"/>
</dbReference>
<dbReference type="Pfam" id="PF06941">
    <property type="entry name" value="NT5C"/>
    <property type="match status" value="1"/>
</dbReference>
<dbReference type="SFLD" id="SFLDG01126">
    <property type="entry name" value="C1.2:_Nucleotidase_Like"/>
    <property type="match status" value="1"/>
</dbReference>
<dbReference type="EMBL" id="CP003879">
    <property type="protein sequence ID" value="AFU67919.1"/>
    <property type="molecule type" value="Genomic_DNA"/>
</dbReference>
<dbReference type="InterPro" id="IPR023214">
    <property type="entry name" value="HAD_sf"/>
</dbReference>
<dbReference type="STRING" id="313595.P700755_000943"/>
<dbReference type="RefSeq" id="WP_015023532.1">
    <property type="nucleotide sequence ID" value="NC_018721.1"/>
</dbReference>
<organism evidence="2 3">
    <name type="scientific">Psychroflexus torquis (strain ATCC 700755 / CIP 106069 / ACAM 623)</name>
    <dbReference type="NCBI Taxonomy" id="313595"/>
    <lineage>
        <taxon>Bacteria</taxon>
        <taxon>Pseudomonadati</taxon>
        <taxon>Bacteroidota</taxon>
        <taxon>Flavobacteriia</taxon>
        <taxon>Flavobacteriales</taxon>
        <taxon>Flavobacteriaceae</taxon>
        <taxon>Psychroflexus</taxon>
    </lineage>
</organism>